<feature type="region of interest" description="Disordered" evidence="1">
    <location>
        <begin position="31"/>
        <end position="87"/>
    </location>
</feature>
<evidence type="ECO:0000313" key="3">
    <source>
        <dbReference type="Proteomes" id="UP000019277"/>
    </source>
</evidence>
<gene>
    <name evidence="2" type="ORF">UO65_4183</name>
</gene>
<proteinExistence type="predicted"/>
<dbReference type="Proteomes" id="UP000019277">
    <property type="component" value="Unassembled WGS sequence"/>
</dbReference>
<reference evidence="2 3" key="1">
    <citation type="journal article" date="2014" name="Genome Announc.">
        <title>Draft Genome Sequence of the Antitrypanosomally Active Sponge-Associated Bacterium Actinokineospora sp. Strain EG49.</title>
        <authorList>
            <person name="Harjes J."/>
            <person name="Ryu T."/>
            <person name="Abdelmohsen U.R."/>
            <person name="Moitinho-Silva L."/>
            <person name="Horn H."/>
            <person name="Ravasi T."/>
            <person name="Hentschel U."/>
        </authorList>
    </citation>
    <scope>NUCLEOTIDE SEQUENCE [LARGE SCALE GENOMIC DNA]</scope>
    <source>
        <strain evidence="2 3">EG49</strain>
    </source>
</reference>
<dbReference type="AlphaFoldDB" id="W7IHY0"/>
<sequence>MPVLAQVSRFTRASALRARWLTRCALLHPGSRLGARNASSSSPATRSRSTDQACRSNPWADAARSAAVERSGVRWSGGPPRSTAEPADVLAALIQTPGCLVRARRTRHHPG</sequence>
<keyword evidence="3" id="KW-1185">Reference proteome</keyword>
<accession>W7IHY0</accession>
<name>W7IHY0_9PSEU</name>
<comment type="caution">
    <text evidence="2">The sequence shown here is derived from an EMBL/GenBank/DDBJ whole genome shotgun (WGS) entry which is preliminary data.</text>
</comment>
<feature type="compositionally biased region" description="Low complexity" evidence="1">
    <location>
        <begin position="35"/>
        <end position="47"/>
    </location>
</feature>
<evidence type="ECO:0000313" key="2">
    <source>
        <dbReference type="EMBL" id="EWC60515.1"/>
    </source>
</evidence>
<organism evidence="2 3">
    <name type="scientific">Actinokineospora spheciospongiae</name>
    <dbReference type="NCBI Taxonomy" id="909613"/>
    <lineage>
        <taxon>Bacteria</taxon>
        <taxon>Bacillati</taxon>
        <taxon>Actinomycetota</taxon>
        <taxon>Actinomycetes</taxon>
        <taxon>Pseudonocardiales</taxon>
        <taxon>Pseudonocardiaceae</taxon>
        <taxon>Actinokineospora</taxon>
    </lineage>
</organism>
<dbReference type="EMBL" id="AYXG01000155">
    <property type="protein sequence ID" value="EWC60515.1"/>
    <property type="molecule type" value="Genomic_DNA"/>
</dbReference>
<evidence type="ECO:0000256" key="1">
    <source>
        <dbReference type="SAM" id="MobiDB-lite"/>
    </source>
</evidence>
<protein>
    <submittedName>
        <fullName evidence="2">Uncharacterized protein</fullName>
    </submittedName>
</protein>